<feature type="transmembrane region" description="Helical" evidence="9">
    <location>
        <begin position="243"/>
        <end position="265"/>
    </location>
</feature>
<reference evidence="10 11" key="1">
    <citation type="submission" date="2017-10" db="EMBL/GenBank/DDBJ databases">
        <authorList>
            <person name="Banno H."/>
            <person name="Chua N.-H."/>
        </authorList>
    </citation>
    <scope>NUCLEOTIDE SEQUENCE [LARGE SCALE GENOMIC DNA]</scope>
    <source>
        <strain evidence="10">Vibrio tapetis CECT4600</strain>
    </source>
</reference>
<feature type="transmembrane region" description="Helical" evidence="9">
    <location>
        <begin position="325"/>
        <end position="347"/>
    </location>
</feature>
<feature type="transmembrane region" description="Helical" evidence="9">
    <location>
        <begin position="285"/>
        <end position="305"/>
    </location>
</feature>
<evidence type="ECO:0000256" key="4">
    <source>
        <dbReference type="ARBA" id="ARBA00022475"/>
    </source>
</evidence>
<name>A0A2N8ZN11_9VIBR</name>
<keyword evidence="3" id="KW-0813">Transport</keyword>
<proteinExistence type="predicted"/>
<keyword evidence="7 9" id="KW-0472">Membrane</keyword>
<gene>
    <name evidence="10" type="ORF">VTAP4600_B1635</name>
</gene>
<evidence type="ECO:0000256" key="3">
    <source>
        <dbReference type="ARBA" id="ARBA00022448"/>
    </source>
</evidence>
<protein>
    <recommendedName>
        <fullName evidence="2">Multidrug resistance protein NorM</fullName>
    </recommendedName>
    <alternativeName>
        <fullName evidence="8">Na(+)/drug antiporter</fullName>
    </alternativeName>
</protein>
<accession>A0A2N8ZN11</accession>
<evidence type="ECO:0000313" key="10">
    <source>
        <dbReference type="EMBL" id="SON53246.1"/>
    </source>
</evidence>
<feature type="transmembrane region" description="Helical" evidence="9">
    <location>
        <begin position="359"/>
        <end position="380"/>
    </location>
</feature>
<keyword evidence="11" id="KW-1185">Reference proteome</keyword>
<dbReference type="KEGG" id="vta:B1635"/>
<dbReference type="GO" id="GO:0005886">
    <property type="term" value="C:plasma membrane"/>
    <property type="evidence" value="ECO:0007669"/>
    <property type="project" value="UniProtKB-SubCell"/>
</dbReference>
<dbReference type="EMBL" id="LT960612">
    <property type="protein sequence ID" value="SON53246.1"/>
    <property type="molecule type" value="Genomic_DNA"/>
</dbReference>
<keyword evidence="4" id="KW-1003">Cell membrane</keyword>
<dbReference type="PANTHER" id="PTHR43549">
    <property type="entry name" value="MULTIDRUG RESISTANCE PROTEIN YPNP-RELATED"/>
    <property type="match status" value="1"/>
</dbReference>
<keyword evidence="5 9" id="KW-0812">Transmembrane</keyword>
<dbReference type="PANTHER" id="PTHR43549:SF3">
    <property type="entry name" value="MULTIDRUG RESISTANCE PROTEIN YPNP-RELATED"/>
    <property type="match status" value="1"/>
</dbReference>
<keyword evidence="6 9" id="KW-1133">Transmembrane helix</keyword>
<sequence>MMSINMLEGSVTRSLTTMAMPAAFGMLMTFLFQLVDSYFVGQLGTKELAAMSYAYPAYILIISLFMGCSAGVSAVVGGFLGKGDSKKANQATMIALLTFMVLAMLLGLAGVATADPVFRLLGTPEDSLALVKSYMLPLYVGMFALVGGLIANSVLMAKGIMLKPTLVMAAGGVINLVFDYLLIFGVGPFPALELNGAALATVISWSCILLLMIALLIKEKLITLSGGDQWSHSLKVLKKIMTMASPAIAAQLLNPIAIAFVTRAISSHGDNAVAAFGIVTRMESLVLTGILALSVILTPFMAQNFGANQQQRIDNAIATSGRMTVYWGMAFYIIMIMSASSLMHLFTDNDQVIQYGQQYFMIVGFSFPAFGLALITTSLFNGVEQPKQSLKIILFRAIGLTIPLVLIANQFGVVFIWVALAVSNVIAAWYAGKQLNRWLVERNSSLTKQKPIDDYLADFRWLRFQVSKNFNG</sequence>
<evidence type="ECO:0000256" key="6">
    <source>
        <dbReference type="ARBA" id="ARBA00022989"/>
    </source>
</evidence>
<evidence type="ECO:0000256" key="1">
    <source>
        <dbReference type="ARBA" id="ARBA00004429"/>
    </source>
</evidence>
<dbReference type="AlphaFoldDB" id="A0A2N8ZN11"/>
<dbReference type="PIRSF" id="PIRSF006603">
    <property type="entry name" value="DinF"/>
    <property type="match status" value="1"/>
</dbReference>
<dbReference type="NCBIfam" id="TIGR00797">
    <property type="entry name" value="matE"/>
    <property type="match status" value="1"/>
</dbReference>
<feature type="transmembrane region" description="Helical" evidence="9">
    <location>
        <begin position="414"/>
        <end position="432"/>
    </location>
</feature>
<feature type="transmembrane region" description="Helical" evidence="9">
    <location>
        <begin position="53"/>
        <end position="81"/>
    </location>
</feature>
<evidence type="ECO:0000256" key="9">
    <source>
        <dbReference type="SAM" id="Phobius"/>
    </source>
</evidence>
<dbReference type="InterPro" id="IPR002528">
    <property type="entry name" value="MATE_fam"/>
</dbReference>
<feature type="transmembrane region" description="Helical" evidence="9">
    <location>
        <begin position="167"/>
        <end position="191"/>
    </location>
</feature>
<evidence type="ECO:0000313" key="11">
    <source>
        <dbReference type="Proteomes" id="UP000235828"/>
    </source>
</evidence>
<evidence type="ECO:0000256" key="7">
    <source>
        <dbReference type="ARBA" id="ARBA00023136"/>
    </source>
</evidence>
<dbReference type="InterPro" id="IPR048279">
    <property type="entry name" value="MdtK-like"/>
</dbReference>
<evidence type="ECO:0000256" key="5">
    <source>
        <dbReference type="ARBA" id="ARBA00022692"/>
    </source>
</evidence>
<feature type="transmembrane region" description="Helical" evidence="9">
    <location>
        <begin position="134"/>
        <end position="155"/>
    </location>
</feature>
<dbReference type="Pfam" id="PF01554">
    <property type="entry name" value="MatE"/>
    <property type="match status" value="2"/>
</dbReference>
<evidence type="ECO:0000256" key="2">
    <source>
        <dbReference type="ARBA" id="ARBA00013489"/>
    </source>
</evidence>
<dbReference type="Proteomes" id="UP000235828">
    <property type="component" value="Chromosome B"/>
</dbReference>
<comment type="subcellular location">
    <subcellularLocation>
        <location evidence="1">Cell inner membrane</location>
        <topology evidence="1">Multi-pass membrane protein</topology>
    </subcellularLocation>
</comment>
<dbReference type="InterPro" id="IPR052031">
    <property type="entry name" value="Membrane_Transporter-Flippase"/>
</dbReference>
<dbReference type="RefSeq" id="WP_231897954.1">
    <property type="nucleotide sequence ID" value="NZ_LT960612.1"/>
</dbReference>
<feature type="transmembrane region" description="Helical" evidence="9">
    <location>
        <begin position="93"/>
        <end position="114"/>
    </location>
</feature>
<dbReference type="GO" id="GO:0015297">
    <property type="term" value="F:antiporter activity"/>
    <property type="evidence" value="ECO:0007669"/>
    <property type="project" value="InterPro"/>
</dbReference>
<dbReference type="GO" id="GO:0042910">
    <property type="term" value="F:xenobiotic transmembrane transporter activity"/>
    <property type="evidence" value="ECO:0007669"/>
    <property type="project" value="InterPro"/>
</dbReference>
<feature type="transmembrane region" description="Helical" evidence="9">
    <location>
        <begin position="197"/>
        <end position="217"/>
    </location>
</feature>
<feature type="transmembrane region" description="Helical" evidence="9">
    <location>
        <begin position="392"/>
        <end position="408"/>
    </location>
</feature>
<evidence type="ECO:0000256" key="8">
    <source>
        <dbReference type="ARBA" id="ARBA00030855"/>
    </source>
</evidence>
<organism evidence="10 11">
    <name type="scientific">Vibrio tapetis subsp. tapetis</name>
    <dbReference type="NCBI Taxonomy" id="1671868"/>
    <lineage>
        <taxon>Bacteria</taxon>
        <taxon>Pseudomonadati</taxon>
        <taxon>Pseudomonadota</taxon>
        <taxon>Gammaproteobacteria</taxon>
        <taxon>Vibrionales</taxon>
        <taxon>Vibrionaceae</taxon>
        <taxon>Vibrio</taxon>
    </lineage>
</organism>